<evidence type="ECO:0000313" key="6">
    <source>
        <dbReference type="Proteomes" id="UP000012063"/>
    </source>
</evidence>
<dbReference type="InterPro" id="IPR000014">
    <property type="entry name" value="PAS"/>
</dbReference>
<feature type="coiled-coil region" evidence="1">
    <location>
        <begin position="370"/>
        <end position="397"/>
    </location>
</feature>
<accession>M5DZ23</accession>
<dbReference type="STRING" id="1293054.HSACCH_00599"/>
<dbReference type="SUPFAM" id="SSF109604">
    <property type="entry name" value="HD-domain/PDEase-like"/>
    <property type="match status" value="1"/>
</dbReference>
<name>M5DZ23_9FIRM</name>
<dbReference type="PROSITE" id="PS50112">
    <property type="entry name" value="PAS"/>
    <property type="match status" value="3"/>
</dbReference>
<dbReference type="AlphaFoldDB" id="M5DZ23"/>
<dbReference type="Proteomes" id="UP000012063">
    <property type="component" value="Unassembled WGS sequence"/>
</dbReference>
<feature type="domain" description="PAS" evidence="2">
    <location>
        <begin position="901"/>
        <end position="972"/>
    </location>
</feature>
<evidence type="ECO:0000259" key="4">
    <source>
        <dbReference type="PROSITE" id="PS51832"/>
    </source>
</evidence>
<dbReference type="Pfam" id="PF13426">
    <property type="entry name" value="PAS_9"/>
    <property type="match status" value="3"/>
</dbReference>
<sequence length="1013" mass="118357">MFNYKKIINLDKLKSGDHIVLLYKNEKEIISASISFIKTSLARNEKCLYIKGDLNEEILINELRKQLSDFDSYIENGQLQFLDKEETYALSDNFKAKEMIETLKKESMNALAEGYKGLAITGELSWVLNFENGKKEIIDYEWMLNEYIFDDYPVVAMCRYNLNKFDNSIIKAIIELHHYIIWQGKIHENPYYIEPEGYRDNQIVEYEIESWLKNIQKYKKRESIFKEKLKKSEYKYQNLFNSAPVGIVTTTSNGRVVKINKTMAEILGFDSVEEVLNYYPDLSRKLYVNPERRKELVKSLKENGEVKDFDFKAIKRNGSHIWLNMSAKISKESDDFFVIEAFVFDITARKIREEKIGKQKEELSDSFEQITAYNEEIMAMNEELEQSFEEVNLLNQRFVNMIELVSNMGDKTLLSEKEFFSDLLNKAIEIIPEADYGKICIINEQEQCEFIDAVGHDLNILEKIRFDKKFLFHKDSKTINSTNDYFFEINKLKSETKEDFIKGFKPIKNSLYINIVIDGQTVGRMALDIKKNSSKEFTDTTKKVLKSFSTLASSFFAFKRFDDLQTNFTKELLTSIIKIMEMYDLYTKGHSENVAKLASAIAKEMNLSKKTIKNTYWAGLVHDIGKLLIPLNIINKKGKLTEQEFELIKKHPAWGSKALSSSKILKPIAKYMLHHHERWDGRGYPEGLKENEIPVISQILAVADAWDAMLSRRSYRKSLTTEEALMEVKENKGSQFSPRVVDSFIKIIENNKIEKLKVDVLKKEINNSKKEKHLLKRKEDYEELFKKAEDGIVILDEDFNIIRANNYFINMFEYQKQQIIGANIKKIVPKARIEETKNYIQKLVQGESINSKTVRKKENGKMIRVSIQAFSVSLNGGNMGYYVIYRDITELEETRIKYENIKERYKALFENDNTIMLIIDPDSENIVDSNPAAISFYGWSKKELTSMKITDINILEKKEVKKEILNAKAKNRNYFNFKHRTANGKIKNVEVYSQPIPFAEKEYLYSIIHEKNK</sequence>
<feature type="domain" description="HD-GYP" evidence="4">
    <location>
        <begin position="565"/>
        <end position="760"/>
    </location>
</feature>
<feature type="domain" description="PAC" evidence="3">
    <location>
        <begin position="307"/>
        <end position="358"/>
    </location>
</feature>
<evidence type="ECO:0000256" key="1">
    <source>
        <dbReference type="SAM" id="Coils"/>
    </source>
</evidence>
<dbReference type="PROSITE" id="PS51832">
    <property type="entry name" value="HD_GYP"/>
    <property type="match status" value="1"/>
</dbReference>
<dbReference type="OrthoDB" id="9804747at2"/>
<dbReference type="CDD" id="cd00077">
    <property type="entry name" value="HDc"/>
    <property type="match status" value="1"/>
</dbReference>
<dbReference type="Gene3D" id="3.30.450.20">
    <property type="entry name" value="PAS domain"/>
    <property type="match status" value="3"/>
</dbReference>
<proteinExistence type="predicted"/>
<dbReference type="eggNOG" id="COG2206">
    <property type="taxonomic scope" value="Bacteria"/>
</dbReference>
<dbReference type="InterPro" id="IPR003607">
    <property type="entry name" value="HD/PDEase_dom"/>
</dbReference>
<dbReference type="InterPro" id="IPR035965">
    <property type="entry name" value="PAS-like_dom_sf"/>
</dbReference>
<dbReference type="InterPro" id="IPR000700">
    <property type="entry name" value="PAS-assoc_C"/>
</dbReference>
<organism evidence="5 6">
    <name type="scientific">Halanaerobium saccharolyticum subsp. saccharolyticum DSM 6643</name>
    <dbReference type="NCBI Taxonomy" id="1293054"/>
    <lineage>
        <taxon>Bacteria</taxon>
        <taxon>Bacillati</taxon>
        <taxon>Bacillota</taxon>
        <taxon>Clostridia</taxon>
        <taxon>Halanaerobiales</taxon>
        <taxon>Halanaerobiaceae</taxon>
        <taxon>Halanaerobium</taxon>
    </lineage>
</organism>
<dbReference type="PROSITE" id="PS50113">
    <property type="entry name" value="PAC"/>
    <property type="match status" value="1"/>
</dbReference>
<evidence type="ECO:0000259" key="2">
    <source>
        <dbReference type="PROSITE" id="PS50112"/>
    </source>
</evidence>
<feature type="coiled-coil region" evidence="1">
    <location>
        <begin position="751"/>
        <end position="778"/>
    </location>
</feature>
<evidence type="ECO:0008006" key="7">
    <source>
        <dbReference type="Google" id="ProtNLM"/>
    </source>
</evidence>
<dbReference type="SUPFAM" id="SSF55785">
    <property type="entry name" value="PYP-like sensor domain (PAS domain)"/>
    <property type="match status" value="3"/>
</dbReference>
<reference evidence="6" key="1">
    <citation type="journal article" date="2013" name="Genome Announc.">
        <title>Genome Sequence of Halanaerobium saccharolyticum subsp. saccharolyticum Strain DSM 6643T, a Halophilic Hydrogen-Producing Bacterium.</title>
        <authorList>
            <person name="Kivisto A."/>
            <person name="Larjo A."/>
            <person name="Ciranna A."/>
            <person name="Santala V."/>
            <person name="Roos C."/>
            <person name="Karp M."/>
        </authorList>
    </citation>
    <scope>NUCLEOTIDE SEQUENCE [LARGE SCALE GENOMIC DNA]</scope>
    <source>
        <strain evidence="6">DSM 6643</strain>
    </source>
</reference>
<protein>
    <recommendedName>
        <fullName evidence="7">PAS domain S-box-containing protein</fullName>
    </recommendedName>
</protein>
<dbReference type="PANTHER" id="PTHR43155">
    <property type="entry name" value="CYCLIC DI-GMP PHOSPHODIESTERASE PA4108-RELATED"/>
    <property type="match status" value="1"/>
</dbReference>
<keyword evidence="1" id="KW-0175">Coiled coil</keyword>
<feature type="domain" description="PAS" evidence="2">
    <location>
        <begin position="777"/>
        <end position="847"/>
    </location>
</feature>
<dbReference type="Pfam" id="PF13487">
    <property type="entry name" value="HD_5"/>
    <property type="match status" value="1"/>
</dbReference>
<dbReference type="SMART" id="SM00471">
    <property type="entry name" value="HDc"/>
    <property type="match status" value="1"/>
</dbReference>
<dbReference type="SMART" id="SM00091">
    <property type="entry name" value="PAS"/>
    <property type="match status" value="3"/>
</dbReference>
<dbReference type="NCBIfam" id="TIGR00229">
    <property type="entry name" value="sensory_box"/>
    <property type="match status" value="3"/>
</dbReference>
<dbReference type="eggNOG" id="COG2202">
    <property type="taxonomic scope" value="Bacteria"/>
</dbReference>
<evidence type="ECO:0000259" key="3">
    <source>
        <dbReference type="PROSITE" id="PS50113"/>
    </source>
</evidence>
<gene>
    <name evidence="5" type="ORF">HSACCH_00599</name>
</gene>
<evidence type="ECO:0000313" key="5">
    <source>
        <dbReference type="EMBL" id="CCU78410.1"/>
    </source>
</evidence>
<comment type="caution">
    <text evidence="5">The sequence shown here is derived from an EMBL/GenBank/DDBJ whole genome shotgun (WGS) entry which is preliminary data.</text>
</comment>
<dbReference type="EMBL" id="CAUI01000005">
    <property type="protein sequence ID" value="CCU78410.1"/>
    <property type="molecule type" value="Genomic_DNA"/>
</dbReference>
<dbReference type="Pfam" id="PF14417">
    <property type="entry name" value="MEDS"/>
    <property type="match status" value="1"/>
</dbReference>
<dbReference type="Gene3D" id="1.10.3210.10">
    <property type="entry name" value="Hypothetical protein af1432"/>
    <property type="match status" value="1"/>
</dbReference>
<feature type="domain" description="PAS" evidence="2">
    <location>
        <begin position="232"/>
        <end position="302"/>
    </location>
</feature>
<dbReference type="InParanoid" id="M5DZ23"/>
<keyword evidence="6" id="KW-1185">Reference proteome</keyword>
<dbReference type="RefSeq" id="WP_005487738.1">
    <property type="nucleotide sequence ID" value="NZ_CAUI01000005.1"/>
</dbReference>
<dbReference type="InterPro" id="IPR037522">
    <property type="entry name" value="HD_GYP_dom"/>
</dbReference>
<dbReference type="CDD" id="cd00130">
    <property type="entry name" value="PAS"/>
    <property type="match status" value="3"/>
</dbReference>
<dbReference type="InterPro" id="IPR025847">
    <property type="entry name" value="MEDS_domain"/>
</dbReference>